<feature type="compositionally biased region" description="Basic and acidic residues" evidence="6">
    <location>
        <begin position="193"/>
        <end position="209"/>
    </location>
</feature>
<dbReference type="Pfam" id="PF01386">
    <property type="entry name" value="Ribosomal_L25p"/>
    <property type="match status" value="1"/>
</dbReference>
<dbReference type="CDD" id="cd00495">
    <property type="entry name" value="Ribosomal_L25_TL5_CTC"/>
    <property type="match status" value="1"/>
</dbReference>
<dbReference type="PANTHER" id="PTHR33284:SF1">
    <property type="entry name" value="RIBOSOMAL PROTEIN L25_GLN-TRNA SYNTHETASE, ANTI-CODON-BINDING DOMAIN-CONTAINING PROTEIN"/>
    <property type="match status" value="1"/>
</dbReference>
<reference evidence="10" key="1">
    <citation type="submission" date="2017-09" db="EMBL/GenBank/DDBJ databases">
        <title>Depth-based differentiation of microbial function through sediment-hosted aquifers and enrichment of novel symbionts in the deep terrestrial subsurface.</title>
        <authorList>
            <person name="Probst A.J."/>
            <person name="Ladd B."/>
            <person name="Jarett J.K."/>
            <person name="Geller-Mcgrath D.E."/>
            <person name="Sieber C.M.K."/>
            <person name="Emerson J.B."/>
            <person name="Anantharaman K."/>
            <person name="Thomas B.C."/>
            <person name="Malmstrom R."/>
            <person name="Stieglmeier M."/>
            <person name="Klingl A."/>
            <person name="Woyke T."/>
            <person name="Ryan C.M."/>
            <person name="Banfield J.F."/>
        </authorList>
    </citation>
    <scope>NUCLEOTIDE SEQUENCE [LARGE SCALE GENOMIC DNA]</scope>
</reference>
<evidence type="ECO:0000256" key="2">
    <source>
        <dbReference type="ARBA" id="ARBA00022884"/>
    </source>
</evidence>
<dbReference type="NCBIfam" id="TIGR00731">
    <property type="entry name" value="bL25_bact_ctc"/>
    <property type="match status" value="1"/>
</dbReference>
<comment type="subunit">
    <text evidence="5">Part of the 50S ribosomal subunit; part of the 5S rRNA/L5/L18/L25 subcomplex. Contacts the 5S rRNA. Binds to the 5S rRNA independently of L5 and L18.</text>
</comment>
<dbReference type="Pfam" id="PF14693">
    <property type="entry name" value="Ribosomal_TL5_C"/>
    <property type="match status" value="1"/>
</dbReference>
<evidence type="ECO:0000256" key="4">
    <source>
        <dbReference type="ARBA" id="ARBA00023274"/>
    </source>
</evidence>
<comment type="similarity">
    <text evidence="5">Belongs to the bacterial ribosomal protein bL25 family. CTC subfamily.</text>
</comment>
<feature type="domain" description="Large ribosomal subunit protein bL25 L25" evidence="7">
    <location>
        <begin position="4"/>
        <end position="89"/>
    </location>
</feature>
<dbReference type="HAMAP" id="MF_01334">
    <property type="entry name" value="Ribosomal_bL25_CTC"/>
    <property type="match status" value="1"/>
</dbReference>
<evidence type="ECO:0000256" key="3">
    <source>
        <dbReference type="ARBA" id="ARBA00022980"/>
    </source>
</evidence>
<keyword evidence="1 5" id="KW-0699">rRNA-binding</keyword>
<dbReference type="Gene3D" id="2.40.240.10">
    <property type="entry name" value="Ribosomal Protein L25, Chain P"/>
    <property type="match status" value="1"/>
</dbReference>
<comment type="function">
    <text evidence="5">This is one of the proteins that binds to the 5S RNA in the ribosome where it forms part of the central protuberance.</text>
</comment>
<evidence type="ECO:0000259" key="7">
    <source>
        <dbReference type="Pfam" id="PF01386"/>
    </source>
</evidence>
<dbReference type="InterPro" id="IPR029751">
    <property type="entry name" value="Ribosomal_L25_dom"/>
</dbReference>
<dbReference type="GO" id="GO:0022625">
    <property type="term" value="C:cytosolic large ribosomal subunit"/>
    <property type="evidence" value="ECO:0007669"/>
    <property type="project" value="TreeGrafter"/>
</dbReference>
<dbReference type="InterPro" id="IPR020057">
    <property type="entry name" value="Ribosomal_bL25_b-dom"/>
</dbReference>
<comment type="caution">
    <text evidence="9">The sequence shown here is derived from an EMBL/GenBank/DDBJ whole genome shotgun (WGS) entry which is preliminary data.</text>
</comment>
<proteinExistence type="inferred from homology"/>
<sequence>MLVLSATIRKDLGKKVKNLRKMGIAPAVLYGPKTESLSLEINLKEFEKIYAKARGSSLISLTVNSKNFLVLIHAVETDAISQKPIHIDFYQPRLDEEIAANIPLVFEGESLAVKDLGGTLVKNIHEVQVKALPQNLPHEIKVDIEKLKTLQDVVLIKDLILPQGVKIIRDQQEIVASVVLPEKVEEELAKPVEEKVEEVEKVGGEKKGEEEEAEKAEPAAKVQPAQKAQEKTK</sequence>
<name>A0A2M7D8I6_9BACT</name>
<dbReference type="Proteomes" id="UP000230304">
    <property type="component" value="Unassembled WGS sequence"/>
</dbReference>
<dbReference type="InterPro" id="IPR037121">
    <property type="entry name" value="Ribosomal_bL25_C"/>
</dbReference>
<keyword evidence="2 5" id="KW-0694">RNA-binding</keyword>
<keyword evidence="3 5" id="KW-0689">Ribosomal protein</keyword>
<dbReference type="GO" id="GO:0006412">
    <property type="term" value="P:translation"/>
    <property type="evidence" value="ECO:0007669"/>
    <property type="project" value="UniProtKB-UniRule"/>
</dbReference>
<dbReference type="GO" id="GO:0003735">
    <property type="term" value="F:structural constituent of ribosome"/>
    <property type="evidence" value="ECO:0007669"/>
    <property type="project" value="InterPro"/>
</dbReference>
<accession>A0A2M7D8I6</accession>
<feature type="domain" description="Large ribosomal subunit protein bL25 beta" evidence="8">
    <location>
        <begin position="98"/>
        <end position="181"/>
    </location>
</feature>
<feature type="region of interest" description="Disordered" evidence="6">
    <location>
        <begin position="193"/>
        <end position="233"/>
    </location>
</feature>
<dbReference type="Gene3D" id="2.170.120.20">
    <property type="entry name" value="Ribosomal protein L25, beta domain"/>
    <property type="match status" value="1"/>
</dbReference>
<dbReference type="InterPro" id="IPR020056">
    <property type="entry name" value="Rbsml_bL25/Gln-tRNA_synth_N"/>
</dbReference>
<dbReference type="GO" id="GO:0008097">
    <property type="term" value="F:5S rRNA binding"/>
    <property type="evidence" value="ECO:0007669"/>
    <property type="project" value="InterPro"/>
</dbReference>
<evidence type="ECO:0000256" key="1">
    <source>
        <dbReference type="ARBA" id="ARBA00022730"/>
    </source>
</evidence>
<keyword evidence="4 5" id="KW-0687">Ribonucleoprotein</keyword>
<dbReference type="SUPFAM" id="SSF50715">
    <property type="entry name" value="Ribosomal protein L25-like"/>
    <property type="match status" value="1"/>
</dbReference>
<evidence type="ECO:0000259" key="8">
    <source>
        <dbReference type="Pfam" id="PF14693"/>
    </source>
</evidence>
<dbReference type="AlphaFoldDB" id="A0A2M7D8I6"/>
<organism evidence="9 10">
    <name type="scientific">Candidatus Nealsonbacteria bacterium CG02_land_8_20_14_3_00_40_11</name>
    <dbReference type="NCBI Taxonomy" id="1974700"/>
    <lineage>
        <taxon>Bacteria</taxon>
        <taxon>Candidatus Nealsoniibacteriota</taxon>
    </lineage>
</organism>
<evidence type="ECO:0000313" key="10">
    <source>
        <dbReference type="Proteomes" id="UP000230304"/>
    </source>
</evidence>
<dbReference type="EMBL" id="PEUA01000013">
    <property type="protein sequence ID" value="PIV43385.1"/>
    <property type="molecule type" value="Genomic_DNA"/>
</dbReference>
<dbReference type="InterPro" id="IPR001021">
    <property type="entry name" value="Ribosomal_bL25_long"/>
</dbReference>
<dbReference type="InterPro" id="IPR020930">
    <property type="entry name" value="Ribosomal_uL5_bac-type"/>
</dbReference>
<dbReference type="InterPro" id="IPR011035">
    <property type="entry name" value="Ribosomal_bL25/Gln-tRNA_synth"/>
</dbReference>
<gene>
    <name evidence="5" type="primary">rplY</name>
    <name evidence="5" type="synonym">ctc</name>
    <name evidence="9" type="ORF">COS26_00620</name>
</gene>
<evidence type="ECO:0000313" key="9">
    <source>
        <dbReference type="EMBL" id="PIV43385.1"/>
    </source>
</evidence>
<evidence type="ECO:0000256" key="6">
    <source>
        <dbReference type="SAM" id="MobiDB-lite"/>
    </source>
</evidence>
<evidence type="ECO:0000256" key="5">
    <source>
        <dbReference type="HAMAP-Rule" id="MF_01334"/>
    </source>
</evidence>
<protein>
    <recommendedName>
        <fullName evidence="5">Large ribosomal subunit protein bL25</fullName>
    </recommendedName>
    <alternativeName>
        <fullName evidence="5">General stress protein CTC</fullName>
    </alternativeName>
</protein>
<dbReference type="PANTHER" id="PTHR33284">
    <property type="entry name" value="RIBOSOMAL PROTEIN L25/GLN-TRNA SYNTHETASE, ANTI-CODON-BINDING DOMAIN-CONTAINING PROTEIN"/>
    <property type="match status" value="1"/>
</dbReference>